<dbReference type="CDD" id="cd05214">
    <property type="entry name" value="GAPDH_I_N"/>
    <property type="match status" value="1"/>
</dbReference>
<evidence type="ECO:0000256" key="2">
    <source>
        <dbReference type="ARBA" id="ARBA00023002"/>
    </source>
</evidence>
<evidence type="ECO:0000256" key="5">
    <source>
        <dbReference type="PIRSR" id="PIRSR000149-3"/>
    </source>
</evidence>
<dbReference type="PIRSF" id="PIRSF000149">
    <property type="entry name" value="GAP_DH"/>
    <property type="match status" value="1"/>
</dbReference>
<feature type="site" description="Activates thiol group during catalysis" evidence="6">
    <location>
        <position position="206"/>
    </location>
</feature>
<feature type="binding site" evidence="4">
    <location>
        <position position="264"/>
    </location>
    <ligand>
        <name>D-glyceraldehyde 3-phosphate</name>
        <dbReference type="ChEBI" id="CHEBI:59776"/>
    </ligand>
</feature>
<dbReference type="SUPFAM" id="SSF55347">
    <property type="entry name" value="Glyceraldehyde-3-phosphate dehydrogenase-like, C-terminal domain"/>
    <property type="match status" value="1"/>
</dbReference>
<proteinExistence type="inferred from homology"/>
<dbReference type="GO" id="GO:0006006">
    <property type="term" value="P:glucose metabolic process"/>
    <property type="evidence" value="ECO:0007669"/>
    <property type="project" value="InterPro"/>
</dbReference>
<feature type="binding site" evidence="4">
    <location>
        <begin position="178"/>
        <end position="180"/>
    </location>
    <ligand>
        <name>D-glyceraldehyde 3-phosphate</name>
        <dbReference type="ChEBI" id="CHEBI:59776"/>
    </ligand>
</feature>
<sequence>MSIRLAINGFGRIGRQAYKIATANPKLEVVAVNDLASPRLLAHLLKYDTVYGIENSGIALEEDGKTTNIEGATSTNAHFYESPNTLPKETYLVVNGEKTLMVSQKDPALLPWKALAIDVVLECTGRYTKDGAAAVHIAAGARKVVVSAPVSGNGGIQTFLLGVNDTAYLGQNVVSNASCTTNCIAPVTKVINDNFKILKSTMTTIHALTAEQNLVDGAPPGLHADLRRARAGGFNMIPTTTGAAKAVGEVIPEMKGVFDGLAIRVPIITGSLSDLTLLVAKKTTAEEVNKAFLLAEKDPAYKGVLQTTTEPIVSSDIIQNPHSAIVDLSLTKVIDGDLVKVIAWYDNEWGYANRLVELALAIGS</sequence>
<comment type="similarity">
    <text evidence="1 7">Belongs to the glyceraldehyde-3-phosphate dehydrogenase family.</text>
</comment>
<dbReference type="InterPro" id="IPR006424">
    <property type="entry name" value="Glyceraldehyde-3-P_DH_1"/>
</dbReference>
<dbReference type="Gene3D" id="3.40.50.720">
    <property type="entry name" value="NAD(P)-binding Rossmann-like Domain"/>
    <property type="match status" value="1"/>
</dbReference>
<feature type="binding site" evidence="5">
    <location>
        <begin position="12"/>
        <end position="13"/>
    </location>
    <ligand>
        <name>NAD(+)</name>
        <dbReference type="ChEBI" id="CHEBI:57540"/>
    </ligand>
</feature>
<dbReference type="InterPro" id="IPR020831">
    <property type="entry name" value="GlycerAld/Erythrose_P_DH"/>
</dbReference>
<dbReference type="EMBL" id="LCJU01000021">
    <property type="protein sequence ID" value="KKT84472.1"/>
    <property type="molecule type" value="Genomic_DNA"/>
</dbReference>
<dbReference type="Pfam" id="PF00044">
    <property type="entry name" value="Gp_dh_N"/>
    <property type="match status" value="2"/>
</dbReference>
<dbReference type="PATRIC" id="fig|1619125.3.peg.466"/>
<comment type="caution">
    <text evidence="10">The sequence shown here is derived from an EMBL/GenBank/DDBJ whole genome shotgun (WGS) entry which is preliminary data.</text>
</comment>
<reference evidence="10 11" key="1">
    <citation type="journal article" date="2015" name="Nature">
        <title>rRNA introns, odd ribosomes, and small enigmatic genomes across a large radiation of phyla.</title>
        <authorList>
            <person name="Brown C.T."/>
            <person name="Hug L.A."/>
            <person name="Thomas B.C."/>
            <person name="Sharon I."/>
            <person name="Castelle C.J."/>
            <person name="Singh A."/>
            <person name="Wilkins M.J."/>
            <person name="Williams K.H."/>
            <person name="Banfield J.F."/>
        </authorList>
    </citation>
    <scope>NUCLEOTIDE SEQUENCE [LARGE SCALE GENOMIC DNA]</scope>
</reference>
<feature type="binding site" evidence="4">
    <location>
        <position position="209"/>
    </location>
    <ligand>
        <name>D-glyceraldehyde 3-phosphate</name>
        <dbReference type="ChEBI" id="CHEBI:59776"/>
    </ligand>
</feature>
<dbReference type="Gene3D" id="3.30.360.10">
    <property type="entry name" value="Dihydrodipicolinate Reductase, domain 2"/>
    <property type="match status" value="1"/>
</dbReference>
<dbReference type="PRINTS" id="PR00078">
    <property type="entry name" value="G3PDHDRGNASE"/>
</dbReference>
<feature type="binding site" evidence="5">
    <location>
        <position position="34"/>
    </location>
    <ligand>
        <name>NAD(+)</name>
        <dbReference type="ChEBI" id="CHEBI:57540"/>
    </ligand>
</feature>
<feature type="binding site" evidence="5">
    <location>
        <position position="347"/>
    </location>
    <ligand>
        <name>NAD(+)</name>
        <dbReference type="ChEBI" id="CHEBI:57540"/>
    </ligand>
</feature>
<keyword evidence="2 8" id="KW-0560">Oxidoreductase</keyword>
<feature type="binding site" evidence="5">
    <location>
        <position position="147"/>
    </location>
    <ligand>
        <name>NAD(+)</name>
        <dbReference type="ChEBI" id="CHEBI:57540"/>
    </ligand>
</feature>
<dbReference type="GO" id="GO:0016620">
    <property type="term" value="F:oxidoreductase activity, acting on the aldehyde or oxo group of donors, NAD or NADP as acceptor"/>
    <property type="evidence" value="ECO:0007669"/>
    <property type="project" value="InterPro"/>
</dbReference>
<feature type="active site" description="Nucleophile" evidence="3">
    <location>
        <position position="179"/>
    </location>
</feature>
<evidence type="ECO:0000256" key="6">
    <source>
        <dbReference type="PIRSR" id="PIRSR000149-4"/>
    </source>
</evidence>
<evidence type="ECO:0000313" key="11">
    <source>
        <dbReference type="Proteomes" id="UP000034504"/>
    </source>
</evidence>
<name>A0A0G1MUN0_UNCKA</name>
<dbReference type="PROSITE" id="PS00071">
    <property type="entry name" value="GAPDH"/>
    <property type="match status" value="1"/>
</dbReference>
<evidence type="ECO:0000256" key="1">
    <source>
        <dbReference type="ARBA" id="ARBA00007406"/>
    </source>
</evidence>
<dbReference type="NCBIfam" id="TIGR01534">
    <property type="entry name" value="GAPDH-I"/>
    <property type="match status" value="1"/>
</dbReference>
<evidence type="ECO:0000256" key="4">
    <source>
        <dbReference type="PIRSR" id="PIRSR000149-2"/>
    </source>
</evidence>
<evidence type="ECO:0000256" key="8">
    <source>
        <dbReference type="RuleBase" id="RU361160"/>
    </source>
</evidence>
<evidence type="ECO:0000256" key="3">
    <source>
        <dbReference type="PIRSR" id="PIRSR000149-1"/>
    </source>
</evidence>
<evidence type="ECO:0000313" key="10">
    <source>
        <dbReference type="EMBL" id="KKT84472.1"/>
    </source>
</evidence>
<dbReference type="SMART" id="SM00846">
    <property type="entry name" value="Gp_dh_N"/>
    <property type="match status" value="1"/>
</dbReference>
<dbReference type="AlphaFoldDB" id="A0A0G1MUN0"/>
<evidence type="ECO:0000259" key="9">
    <source>
        <dbReference type="SMART" id="SM00846"/>
    </source>
</evidence>
<dbReference type="InterPro" id="IPR020829">
    <property type="entry name" value="GlycerAld_3-P_DH_cat"/>
</dbReference>
<dbReference type="CDD" id="cd18126">
    <property type="entry name" value="GAPDH_I_C"/>
    <property type="match status" value="1"/>
</dbReference>
<dbReference type="Pfam" id="PF02800">
    <property type="entry name" value="Gp_dh_C"/>
    <property type="match status" value="1"/>
</dbReference>
<feature type="domain" description="Glyceraldehyde 3-phosphate dehydrogenase NAD(P) binding" evidence="9">
    <location>
        <begin position="3"/>
        <end position="179"/>
    </location>
</feature>
<dbReference type="GO" id="GO:0050661">
    <property type="term" value="F:NADP binding"/>
    <property type="evidence" value="ECO:0007669"/>
    <property type="project" value="InterPro"/>
</dbReference>
<dbReference type="SUPFAM" id="SSF51735">
    <property type="entry name" value="NAD(P)-binding Rossmann-fold domains"/>
    <property type="match status" value="1"/>
</dbReference>
<accession>A0A0G1MUN0</accession>
<evidence type="ECO:0000256" key="7">
    <source>
        <dbReference type="RuleBase" id="RU000397"/>
    </source>
</evidence>
<dbReference type="PANTHER" id="PTHR43148">
    <property type="entry name" value="GLYCERALDEHYDE-3-PHOSPHATE DEHYDROGENASE 2"/>
    <property type="match status" value="1"/>
</dbReference>
<protein>
    <recommendedName>
        <fullName evidence="8">Glyceraldehyde-3-phosphate dehydrogenase</fullName>
        <ecNumber evidence="8">1.2.1.-</ecNumber>
    </recommendedName>
</protein>
<feature type="binding site" evidence="4">
    <location>
        <begin position="241"/>
        <end position="242"/>
    </location>
    <ligand>
        <name>D-glyceraldehyde 3-phosphate</name>
        <dbReference type="ChEBI" id="CHEBI:59776"/>
    </ligand>
</feature>
<dbReference type="EC" id="1.2.1.-" evidence="8"/>
<dbReference type="InterPro" id="IPR020830">
    <property type="entry name" value="GlycerAld_3-P_DH_AS"/>
</dbReference>
<organism evidence="10 11">
    <name type="scientific">candidate division WWE3 bacterium GW2011_GWC2_44_9</name>
    <dbReference type="NCBI Taxonomy" id="1619125"/>
    <lineage>
        <taxon>Bacteria</taxon>
        <taxon>Katanobacteria</taxon>
    </lineage>
</organism>
<gene>
    <name evidence="10" type="ORF">UW82_C0021G0014</name>
</gene>
<dbReference type="Proteomes" id="UP000034504">
    <property type="component" value="Unassembled WGS sequence"/>
</dbReference>
<dbReference type="GO" id="GO:0051287">
    <property type="term" value="F:NAD binding"/>
    <property type="evidence" value="ECO:0007669"/>
    <property type="project" value="InterPro"/>
</dbReference>
<dbReference type="InterPro" id="IPR020828">
    <property type="entry name" value="GlycerAld_3-P_DH_NAD(P)-bd"/>
</dbReference>
<dbReference type="FunFam" id="3.30.360.10:FF:000002">
    <property type="entry name" value="Glyceraldehyde-3-phosphate dehydrogenase"/>
    <property type="match status" value="1"/>
</dbReference>
<dbReference type="InterPro" id="IPR036291">
    <property type="entry name" value="NAD(P)-bd_dom_sf"/>
</dbReference>
<keyword evidence="5" id="KW-0520">NAD</keyword>
<keyword evidence="5" id="KW-0547">Nucleotide-binding</keyword>